<feature type="non-terminal residue" evidence="2">
    <location>
        <position position="58"/>
    </location>
</feature>
<proteinExistence type="predicted"/>
<reference evidence="2" key="1">
    <citation type="journal article" date="2014" name="Front. Microbiol.">
        <title>High frequency of phylogenetically diverse reductive dehalogenase-homologous genes in deep subseafloor sedimentary metagenomes.</title>
        <authorList>
            <person name="Kawai M."/>
            <person name="Futagami T."/>
            <person name="Toyoda A."/>
            <person name="Takaki Y."/>
            <person name="Nishi S."/>
            <person name="Hori S."/>
            <person name="Arai W."/>
            <person name="Tsubouchi T."/>
            <person name="Morono Y."/>
            <person name="Uchiyama I."/>
            <person name="Ito T."/>
            <person name="Fujiyama A."/>
            <person name="Inagaki F."/>
            <person name="Takami H."/>
        </authorList>
    </citation>
    <scope>NUCLEOTIDE SEQUENCE</scope>
    <source>
        <strain evidence="2">Expedition CK06-06</strain>
    </source>
</reference>
<keyword evidence="1" id="KW-0812">Transmembrane</keyword>
<gene>
    <name evidence="2" type="ORF">S03H2_26485</name>
</gene>
<dbReference type="EMBL" id="BARU01015382">
    <property type="protein sequence ID" value="GAH51286.1"/>
    <property type="molecule type" value="Genomic_DNA"/>
</dbReference>
<dbReference type="AlphaFoldDB" id="X1G053"/>
<evidence type="ECO:0000256" key="1">
    <source>
        <dbReference type="SAM" id="Phobius"/>
    </source>
</evidence>
<name>X1G053_9ZZZZ</name>
<comment type="caution">
    <text evidence="2">The sequence shown here is derived from an EMBL/GenBank/DDBJ whole genome shotgun (WGS) entry which is preliminary data.</text>
</comment>
<sequence length="58" mass="6162">MEFLVGFAIGSVISWILLLIVVPIAQKLADFGLPPWPEMLWKLGVVVVAANAASEALG</sequence>
<keyword evidence="1" id="KW-1133">Transmembrane helix</keyword>
<protein>
    <submittedName>
        <fullName evidence="2">Uncharacterized protein</fullName>
    </submittedName>
</protein>
<keyword evidence="1" id="KW-0472">Membrane</keyword>
<evidence type="ECO:0000313" key="2">
    <source>
        <dbReference type="EMBL" id="GAH51286.1"/>
    </source>
</evidence>
<organism evidence="2">
    <name type="scientific">marine sediment metagenome</name>
    <dbReference type="NCBI Taxonomy" id="412755"/>
    <lineage>
        <taxon>unclassified sequences</taxon>
        <taxon>metagenomes</taxon>
        <taxon>ecological metagenomes</taxon>
    </lineage>
</organism>
<feature type="transmembrane region" description="Helical" evidence="1">
    <location>
        <begin position="6"/>
        <end position="25"/>
    </location>
</feature>
<accession>X1G053</accession>